<dbReference type="OrthoDB" id="5297217at2759"/>
<gene>
    <name evidence="1" type="ORF">MVEN_00581800</name>
</gene>
<dbReference type="Gene3D" id="3.80.10.10">
    <property type="entry name" value="Ribonuclease Inhibitor"/>
    <property type="match status" value="1"/>
</dbReference>
<comment type="caution">
    <text evidence="1">The sequence shown here is derived from an EMBL/GenBank/DDBJ whole genome shotgun (WGS) entry which is preliminary data.</text>
</comment>
<reference evidence="1" key="1">
    <citation type="submission" date="2020-05" db="EMBL/GenBank/DDBJ databases">
        <title>Mycena genomes resolve the evolution of fungal bioluminescence.</title>
        <authorList>
            <person name="Tsai I.J."/>
        </authorList>
    </citation>
    <scope>NUCLEOTIDE SEQUENCE</scope>
    <source>
        <strain evidence="1">CCC161011</strain>
    </source>
</reference>
<dbReference type="SUPFAM" id="SSF81383">
    <property type="entry name" value="F-box domain"/>
    <property type="match status" value="1"/>
</dbReference>
<evidence type="ECO:0000313" key="2">
    <source>
        <dbReference type="Proteomes" id="UP000620124"/>
    </source>
</evidence>
<dbReference type="InterPro" id="IPR032675">
    <property type="entry name" value="LRR_dom_sf"/>
</dbReference>
<dbReference type="InterPro" id="IPR036047">
    <property type="entry name" value="F-box-like_dom_sf"/>
</dbReference>
<name>A0A8H7D865_9AGAR</name>
<proteinExistence type="predicted"/>
<evidence type="ECO:0008006" key="3">
    <source>
        <dbReference type="Google" id="ProtNLM"/>
    </source>
</evidence>
<dbReference type="SUPFAM" id="SSF52047">
    <property type="entry name" value="RNI-like"/>
    <property type="match status" value="1"/>
</dbReference>
<dbReference type="Proteomes" id="UP000620124">
    <property type="component" value="Unassembled WGS sequence"/>
</dbReference>
<dbReference type="EMBL" id="JACAZI010000004">
    <property type="protein sequence ID" value="KAF7362351.1"/>
    <property type="molecule type" value="Genomic_DNA"/>
</dbReference>
<sequence length="466" mass="52355">MKFAGFFRQDFSQLPLDLLRPILEQLTDRRRDLSSCALVNRNFNRAAIPLLYSVLDSRVVSKSDKTVVYHPSTTLNKRPELAQYVSHVTETGAVHRGLTPHYPNITEDTLHALSLCINLRSMTWVDDFKRFPGSDAVFLSFIAVVRNHPLRSLTIRTHSDLGEEAWAQLTTLTGLRKISIWCLEGPPYLLGNGWADRLRTSLTHLELGRCAGIPSTLLLSVLSQLPLLQNIRLKGAPSNAIPKILTFLPNLRSLDTEYLVSGPSNARLAPNRDEMATLRHLTVRTSSIDAMGPLKLWAWITTILPRPGLETLKLHAFTLHMGHTRIPRAFILDLATMQANSLKHFIAGDAEFTLPDIECLCYKFPKLETLECLVVAPDPDAIAAAVEKAVNLKTLRLRVHWICTDEQPAPLDLTLEQALNWMLRTESSQLRIIGINSVVYTGKWILEGQILKFEVVADVEGDKWNT</sequence>
<evidence type="ECO:0000313" key="1">
    <source>
        <dbReference type="EMBL" id="KAF7362351.1"/>
    </source>
</evidence>
<accession>A0A8H7D865</accession>
<protein>
    <recommendedName>
        <fullName evidence="3">F-box domain-containing protein</fullName>
    </recommendedName>
</protein>
<keyword evidence="2" id="KW-1185">Reference proteome</keyword>
<organism evidence="1 2">
    <name type="scientific">Mycena venus</name>
    <dbReference type="NCBI Taxonomy" id="2733690"/>
    <lineage>
        <taxon>Eukaryota</taxon>
        <taxon>Fungi</taxon>
        <taxon>Dikarya</taxon>
        <taxon>Basidiomycota</taxon>
        <taxon>Agaricomycotina</taxon>
        <taxon>Agaricomycetes</taxon>
        <taxon>Agaricomycetidae</taxon>
        <taxon>Agaricales</taxon>
        <taxon>Marasmiineae</taxon>
        <taxon>Mycenaceae</taxon>
        <taxon>Mycena</taxon>
    </lineage>
</organism>
<dbReference type="AlphaFoldDB" id="A0A8H7D865"/>